<evidence type="ECO:0000313" key="1">
    <source>
        <dbReference type="EMBL" id="KAJ8687731.1"/>
    </source>
</evidence>
<sequence>YFVASDAIVSRNKMKAVEMIRESNLLLYIFTFIVASYAWLESGPVVLTNSGPVRGTILTTVRKSVKFSSFTGIPFAKPPLGPLRFQAPVPIDNWEDELDATQSPSSCAQPNIIYFAPTTHMAGSEDCLYLNVYSPRTEFNNLKKADLRAVLIWIFPGAFVIGDQISSLMKPDFLLEEDVVVASMNYRLGAFGFLNLNHKNASGNAGLKDQALALEWLKKNIQRFGGDPERITIFGQSAGGASVDFHTFSDMSGGLFQQTLSISGSPLGAYWSLQTNKDALKQAFILGSRLGYESNDVEGLLQTLSSAPASEIVFKSVDFPGQPFRPTVERVSNPQSIGTFLSSSALNRYISGDHLHKGRHMIGFTELEAKVWHVYADWAAGLFNETQKQFKAAGVPIDLSSRIEFIKSMKGQTSTTLESVKGELEDLLQFTSDLFFVAGIDQKVRYLTSHEGHPVYYYRFAFQGQKYVNGPSAFDLLNYFNVTGTTHTEDLLYLFYVPVSGIPIFQTQISRTIDRYVKLITNFAKYGNPTPEDRKDELLNITWPQAGTEGLHLEINEELSVGPRPITDQIRSIQKAGAVSSPILWDC</sequence>
<protein>
    <submittedName>
        <fullName evidence="1">Uncharacterized protein</fullName>
    </submittedName>
</protein>
<evidence type="ECO:0000313" key="2">
    <source>
        <dbReference type="Proteomes" id="UP001239111"/>
    </source>
</evidence>
<accession>A0ACC2PY79</accession>
<comment type="caution">
    <text evidence="1">The sequence shown here is derived from an EMBL/GenBank/DDBJ whole genome shotgun (WGS) entry which is preliminary data.</text>
</comment>
<dbReference type="EMBL" id="CM056741">
    <property type="protein sequence ID" value="KAJ8687731.1"/>
    <property type="molecule type" value="Genomic_DNA"/>
</dbReference>
<keyword evidence="2" id="KW-1185">Reference proteome</keyword>
<organism evidence="1 2">
    <name type="scientific">Eretmocerus hayati</name>
    <dbReference type="NCBI Taxonomy" id="131215"/>
    <lineage>
        <taxon>Eukaryota</taxon>
        <taxon>Metazoa</taxon>
        <taxon>Ecdysozoa</taxon>
        <taxon>Arthropoda</taxon>
        <taxon>Hexapoda</taxon>
        <taxon>Insecta</taxon>
        <taxon>Pterygota</taxon>
        <taxon>Neoptera</taxon>
        <taxon>Endopterygota</taxon>
        <taxon>Hymenoptera</taxon>
        <taxon>Apocrita</taxon>
        <taxon>Proctotrupomorpha</taxon>
        <taxon>Chalcidoidea</taxon>
        <taxon>Aphelinidae</taxon>
        <taxon>Aphelininae</taxon>
        <taxon>Eretmocerus</taxon>
    </lineage>
</organism>
<proteinExistence type="predicted"/>
<reference evidence="1" key="1">
    <citation type="submission" date="2023-04" db="EMBL/GenBank/DDBJ databases">
        <title>A chromosome-level genome assembly of the parasitoid wasp Eretmocerus hayati.</title>
        <authorList>
            <person name="Zhong Y."/>
            <person name="Liu S."/>
            <person name="Liu Y."/>
        </authorList>
    </citation>
    <scope>NUCLEOTIDE SEQUENCE</scope>
    <source>
        <strain evidence="1">ZJU_SS_LIU_2023</strain>
    </source>
</reference>
<feature type="non-terminal residue" evidence="1">
    <location>
        <position position="1"/>
    </location>
</feature>
<dbReference type="Proteomes" id="UP001239111">
    <property type="component" value="Chromosome 1"/>
</dbReference>
<gene>
    <name evidence="1" type="ORF">QAD02_023525</name>
</gene>
<name>A0ACC2PY79_9HYME</name>